<protein>
    <recommendedName>
        <fullName evidence="5">Centrosomal protein of 63 kDa</fullName>
    </recommendedName>
</protein>
<sequence length="884" mass="100210">MNRHFNCRKAQTHAKSSLGVRNYKSVMNPERNEMGLRNFRFLLPHLPEFEGELKDLLFEIDKLIERKKGEWETELHNLEQKLLLKVTENQQLQELVLKKEEELKDASSKLRSAKSEFGTSDCKTELDSLKSQVDLMVRNYDSLQRKYRKQLTLENERNAHTVQRIENEKSSLQAQLRELKATSRQEIQALSERLNTEKSASGRLDEKCASLERQWKCSVDEMNRQRAEFSKLELAYQNRQKELETMLDENNQESEIKAREIERLKLSLENKRSQLRRLSSDAASKESELVSSRDTLRRLEKAVARHLAVFDQDSNNSSPSSASLMQSENVRPAEFDRKLNTLEQKLNRSYQTLTDKIKDISRLESACQTASLTIQRLVRAKTLSIHQANSYEWSLKKAVERIKSIQQNFMEFEHVVLGKLEAVRDRAEKLYMNVSHARNGLTCQPLSVMFSSVSCEANPKEFCLTADGATQTHCANVADGSVMNMQSLKNVEQLEQTINSLRAERFKLNERLLQEMSSVRRLQQENLSLTDLLTHADDYNRTNITCATDVLANIRTFVDRKSAISEEVCHSIELDSELKQVDLKDQTQNVRSTQRRVNPTGREEELAASSETVPSFSHSQTLSRSFLTDSPSLDMSKSHRENINFANKMDNNSSVVADKLTRNGVLQSPSAIVIGAPDVVSYLNTETPNQQDSCLFPHIDKKAGCSNPEYSPSEYGDFVIKNPKDPAVIVPGLASGYNAPSGNKESRDNTSYVSEFVTEQTGEGSPDIRAATKERVLSAARSGSANYLRNSEQQCDNEIEQNGSERLTVVSPEPPSAPQASSTGQKRVSFMPTALYSAEDSVEDTDVYCLAARFLADEQQHSLLLENRIDAHLEALKKQVTICK</sequence>
<dbReference type="Proteomes" id="UP001497525">
    <property type="component" value="Unassembled WGS sequence"/>
</dbReference>
<proteinExistence type="predicted"/>
<evidence type="ECO:0000313" key="3">
    <source>
        <dbReference type="EMBL" id="CAL5138076.1"/>
    </source>
</evidence>
<reference evidence="3" key="1">
    <citation type="submission" date="2024-06" db="EMBL/GenBank/DDBJ databases">
        <authorList>
            <person name="Liu X."/>
            <person name="Lenzi L."/>
            <person name="Haldenby T S."/>
            <person name="Uol C."/>
        </authorList>
    </citation>
    <scope>NUCLEOTIDE SEQUENCE</scope>
</reference>
<evidence type="ECO:0000256" key="1">
    <source>
        <dbReference type="SAM" id="Coils"/>
    </source>
</evidence>
<evidence type="ECO:0000313" key="4">
    <source>
        <dbReference type="Proteomes" id="UP001497525"/>
    </source>
</evidence>
<name>A0AAV2TNL0_CALDB</name>
<comment type="caution">
    <text evidence="3">The sequence shown here is derived from an EMBL/GenBank/DDBJ whole genome shotgun (WGS) entry which is preliminary data.</text>
</comment>
<keyword evidence="1" id="KW-0175">Coiled coil</keyword>
<evidence type="ECO:0008006" key="5">
    <source>
        <dbReference type="Google" id="ProtNLM"/>
    </source>
</evidence>
<gene>
    <name evidence="3" type="ORF">CDAUBV1_LOCUS12697</name>
</gene>
<feature type="coiled-coil region" evidence="1">
    <location>
        <begin position="222"/>
        <end position="302"/>
    </location>
</feature>
<accession>A0AAV2TNL0</accession>
<organism evidence="3 4">
    <name type="scientific">Calicophoron daubneyi</name>
    <name type="common">Rumen fluke</name>
    <name type="synonym">Paramphistomum daubneyi</name>
    <dbReference type="NCBI Taxonomy" id="300641"/>
    <lineage>
        <taxon>Eukaryota</taxon>
        <taxon>Metazoa</taxon>
        <taxon>Spiralia</taxon>
        <taxon>Lophotrochozoa</taxon>
        <taxon>Platyhelminthes</taxon>
        <taxon>Trematoda</taxon>
        <taxon>Digenea</taxon>
        <taxon>Plagiorchiida</taxon>
        <taxon>Pronocephalata</taxon>
        <taxon>Paramphistomoidea</taxon>
        <taxon>Paramphistomidae</taxon>
        <taxon>Calicophoron</taxon>
    </lineage>
</organism>
<dbReference type="AlphaFoldDB" id="A0AAV2TNL0"/>
<feature type="coiled-coil region" evidence="1">
    <location>
        <begin position="484"/>
        <end position="511"/>
    </location>
</feature>
<feature type="compositionally biased region" description="Polar residues" evidence="2">
    <location>
        <begin position="609"/>
        <end position="620"/>
    </location>
</feature>
<dbReference type="EMBL" id="CAXLJL010000478">
    <property type="protein sequence ID" value="CAL5138076.1"/>
    <property type="molecule type" value="Genomic_DNA"/>
</dbReference>
<feature type="region of interest" description="Disordered" evidence="2">
    <location>
        <begin position="585"/>
        <end position="620"/>
    </location>
</feature>
<evidence type="ECO:0000256" key="2">
    <source>
        <dbReference type="SAM" id="MobiDB-lite"/>
    </source>
</evidence>
<feature type="compositionally biased region" description="Polar residues" evidence="2">
    <location>
        <begin position="586"/>
        <end position="597"/>
    </location>
</feature>
<feature type="coiled-coil region" evidence="1">
    <location>
        <begin position="75"/>
        <end position="193"/>
    </location>
</feature>